<evidence type="ECO:0000313" key="2">
    <source>
        <dbReference type="EMBL" id="MEN3930006.1"/>
    </source>
</evidence>
<protein>
    <submittedName>
        <fullName evidence="2">Crp/Fnr family transcriptional regulator</fullName>
    </submittedName>
</protein>
<dbReference type="PANTHER" id="PTHR11635:SF166">
    <property type="entry name" value="CYCLIC NUCLEOTIDE-BINDING DOMAIN-CONTAINING PROTEIN"/>
    <property type="match status" value="1"/>
</dbReference>
<evidence type="ECO:0000259" key="1">
    <source>
        <dbReference type="PROSITE" id="PS50042"/>
    </source>
</evidence>
<reference evidence="2 3" key="1">
    <citation type="submission" date="2024-04" db="EMBL/GenBank/DDBJ databases">
        <title>A novel species isolated from cricket.</title>
        <authorList>
            <person name="Wang H.-C."/>
        </authorList>
    </citation>
    <scope>NUCLEOTIDE SEQUENCE [LARGE SCALE GENOMIC DNA]</scope>
    <source>
        <strain evidence="2 3">WL0021</strain>
    </source>
</reference>
<dbReference type="PROSITE" id="PS00889">
    <property type="entry name" value="CNMP_BINDING_2"/>
    <property type="match status" value="1"/>
</dbReference>
<dbReference type="InterPro" id="IPR018488">
    <property type="entry name" value="cNMP-bd_CS"/>
</dbReference>
<dbReference type="InterPro" id="IPR050503">
    <property type="entry name" value="cAMP-dep_PK_reg_su-like"/>
</dbReference>
<evidence type="ECO:0000313" key="3">
    <source>
        <dbReference type="Proteomes" id="UP001418637"/>
    </source>
</evidence>
<accession>A0ABV0BIP2</accession>
<dbReference type="Proteomes" id="UP001418637">
    <property type="component" value="Unassembled WGS sequence"/>
</dbReference>
<proteinExistence type="predicted"/>
<gene>
    <name evidence="2" type="ORF">WJT86_02890</name>
</gene>
<organism evidence="2 3">
    <name type="scientific">Hohaiivirga grylli</name>
    <dbReference type="NCBI Taxonomy" id="3133970"/>
    <lineage>
        <taxon>Bacteria</taxon>
        <taxon>Pseudomonadati</taxon>
        <taxon>Pseudomonadota</taxon>
        <taxon>Alphaproteobacteria</taxon>
        <taxon>Hyphomicrobiales</taxon>
        <taxon>Methylobacteriaceae</taxon>
        <taxon>Hohaiivirga</taxon>
    </lineage>
</organism>
<dbReference type="PANTHER" id="PTHR11635">
    <property type="entry name" value="CAMP-DEPENDENT PROTEIN KINASE REGULATORY CHAIN"/>
    <property type="match status" value="1"/>
</dbReference>
<dbReference type="RefSeq" id="WP_346335983.1">
    <property type="nucleotide sequence ID" value="NZ_JBBYXI010000001.1"/>
</dbReference>
<comment type="caution">
    <text evidence="2">The sequence shown here is derived from an EMBL/GenBank/DDBJ whole genome shotgun (WGS) entry which is preliminary data.</text>
</comment>
<dbReference type="PROSITE" id="PS50042">
    <property type="entry name" value="CNMP_BINDING_3"/>
    <property type="match status" value="1"/>
</dbReference>
<feature type="domain" description="Cyclic nucleotide-binding" evidence="1">
    <location>
        <begin position="21"/>
        <end position="122"/>
    </location>
</feature>
<dbReference type="PRINTS" id="PR00103">
    <property type="entry name" value="CAMPKINASE"/>
</dbReference>
<dbReference type="Pfam" id="PF00027">
    <property type="entry name" value="cNMP_binding"/>
    <property type="match status" value="1"/>
</dbReference>
<dbReference type="InterPro" id="IPR000595">
    <property type="entry name" value="cNMP-bd_dom"/>
</dbReference>
<dbReference type="SUPFAM" id="SSF51206">
    <property type="entry name" value="cAMP-binding domain-like"/>
    <property type="match status" value="1"/>
</dbReference>
<name>A0ABV0BIP2_9HYPH</name>
<dbReference type="EMBL" id="JBBYXI010000001">
    <property type="protein sequence ID" value="MEN3930006.1"/>
    <property type="molecule type" value="Genomic_DNA"/>
</dbReference>
<dbReference type="InterPro" id="IPR014710">
    <property type="entry name" value="RmlC-like_jellyroll"/>
</dbReference>
<keyword evidence="3" id="KW-1185">Reference proteome</keyword>
<dbReference type="SMART" id="SM00100">
    <property type="entry name" value="cNMP"/>
    <property type="match status" value="1"/>
</dbReference>
<dbReference type="InterPro" id="IPR018490">
    <property type="entry name" value="cNMP-bd_dom_sf"/>
</dbReference>
<sequence>MSEGMPKTLEAEVSALQRIPMFQGVDAKRLKLLAFASERISFSVGQKLFSQGDPSDFAYVILEGSADIFINGHEGMVKVAQFTEHQMVGEMGILTRNPRSATVIAASPMTVLRINKDVFFELTSHFPQMGMAVMVELAVRLEQSNARLVEFLTK</sequence>
<dbReference type="CDD" id="cd00038">
    <property type="entry name" value="CAP_ED"/>
    <property type="match status" value="1"/>
</dbReference>
<dbReference type="Gene3D" id="2.60.120.10">
    <property type="entry name" value="Jelly Rolls"/>
    <property type="match status" value="1"/>
</dbReference>